<feature type="compositionally biased region" description="Low complexity" evidence="1">
    <location>
        <begin position="239"/>
        <end position="261"/>
    </location>
</feature>
<dbReference type="Pfam" id="PF15189">
    <property type="entry name" value="MEIOC"/>
    <property type="match status" value="1"/>
</dbReference>
<feature type="compositionally biased region" description="Polar residues" evidence="1">
    <location>
        <begin position="215"/>
        <end position="224"/>
    </location>
</feature>
<reference evidence="2" key="2">
    <citation type="submission" date="2023-05" db="EMBL/GenBank/DDBJ databases">
        <authorList>
            <person name="Fouks B."/>
        </authorList>
    </citation>
    <scope>NUCLEOTIDE SEQUENCE</scope>
    <source>
        <strain evidence="2">Stay&amp;Tobe</strain>
        <tissue evidence="2">Testes</tissue>
    </source>
</reference>
<dbReference type="Proteomes" id="UP001233999">
    <property type="component" value="Unassembled WGS sequence"/>
</dbReference>
<protein>
    <recommendedName>
        <fullName evidence="4">Meiosis-specific coiled-coil domain-containing protein MEIOC</fullName>
    </recommendedName>
</protein>
<proteinExistence type="predicted"/>
<evidence type="ECO:0000313" key="2">
    <source>
        <dbReference type="EMBL" id="KAJ9595896.1"/>
    </source>
</evidence>
<dbReference type="InterPro" id="IPR027963">
    <property type="entry name" value="MEIOC"/>
</dbReference>
<feature type="region of interest" description="Disordered" evidence="1">
    <location>
        <begin position="720"/>
        <end position="740"/>
    </location>
</feature>
<evidence type="ECO:0000313" key="3">
    <source>
        <dbReference type="Proteomes" id="UP001233999"/>
    </source>
</evidence>
<dbReference type="EMBL" id="JASPKZ010002305">
    <property type="protein sequence ID" value="KAJ9595896.1"/>
    <property type="molecule type" value="Genomic_DNA"/>
</dbReference>
<feature type="compositionally biased region" description="Low complexity" evidence="1">
    <location>
        <begin position="731"/>
        <end position="740"/>
    </location>
</feature>
<feature type="region of interest" description="Disordered" evidence="1">
    <location>
        <begin position="35"/>
        <end position="54"/>
    </location>
</feature>
<name>A0AAD8AB87_DIPPU</name>
<feature type="region of interest" description="Disordered" evidence="1">
    <location>
        <begin position="569"/>
        <end position="593"/>
    </location>
</feature>
<dbReference type="GO" id="GO:0007144">
    <property type="term" value="P:female meiosis I"/>
    <property type="evidence" value="ECO:0007669"/>
    <property type="project" value="TreeGrafter"/>
</dbReference>
<dbReference type="GO" id="GO:0005634">
    <property type="term" value="C:nucleus"/>
    <property type="evidence" value="ECO:0007669"/>
    <property type="project" value="TreeGrafter"/>
</dbReference>
<feature type="region of interest" description="Disordered" evidence="1">
    <location>
        <begin position="215"/>
        <end position="268"/>
    </location>
</feature>
<keyword evidence="3" id="KW-1185">Reference proteome</keyword>
<dbReference type="PANTHER" id="PTHR33861:SF5">
    <property type="entry name" value="GAMMA-TUBULIN COMPLEX COMPONENT"/>
    <property type="match status" value="1"/>
</dbReference>
<gene>
    <name evidence="2" type="ORF">L9F63_012915</name>
</gene>
<dbReference type="AlphaFoldDB" id="A0AAD8AB87"/>
<dbReference type="GO" id="GO:0005737">
    <property type="term" value="C:cytoplasm"/>
    <property type="evidence" value="ECO:0007669"/>
    <property type="project" value="TreeGrafter"/>
</dbReference>
<feature type="non-terminal residue" evidence="2">
    <location>
        <position position="760"/>
    </location>
</feature>
<reference evidence="2" key="1">
    <citation type="journal article" date="2023" name="IScience">
        <title>Live-bearing cockroach genome reveals convergent evolutionary mechanisms linked to viviparity in insects and beyond.</title>
        <authorList>
            <person name="Fouks B."/>
            <person name="Harrison M.C."/>
            <person name="Mikhailova A.A."/>
            <person name="Marchal E."/>
            <person name="English S."/>
            <person name="Carruthers M."/>
            <person name="Jennings E.C."/>
            <person name="Chiamaka E.L."/>
            <person name="Frigard R.A."/>
            <person name="Pippel M."/>
            <person name="Attardo G.M."/>
            <person name="Benoit J.B."/>
            <person name="Bornberg-Bauer E."/>
            <person name="Tobe S.S."/>
        </authorList>
    </citation>
    <scope>NUCLEOTIDE SEQUENCE</scope>
    <source>
        <strain evidence="2">Stay&amp;Tobe</strain>
    </source>
</reference>
<feature type="compositionally biased region" description="Pro residues" evidence="1">
    <location>
        <begin position="188"/>
        <end position="197"/>
    </location>
</feature>
<dbReference type="GO" id="GO:0007141">
    <property type="term" value="P:male meiosis I"/>
    <property type="evidence" value="ECO:0007669"/>
    <property type="project" value="TreeGrafter"/>
</dbReference>
<feature type="region of interest" description="Disordered" evidence="1">
    <location>
        <begin position="181"/>
        <end position="202"/>
    </location>
</feature>
<comment type="caution">
    <text evidence="2">The sequence shown here is derived from an EMBL/GenBank/DDBJ whole genome shotgun (WGS) entry which is preliminary data.</text>
</comment>
<dbReference type="PANTHER" id="PTHR33861">
    <property type="entry name" value="PROTEIN CBG18333"/>
    <property type="match status" value="1"/>
</dbReference>
<dbReference type="GO" id="GO:0048255">
    <property type="term" value="P:mRNA stabilization"/>
    <property type="evidence" value="ECO:0007669"/>
    <property type="project" value="TreeGrafter"/>
</dbReference>
<evidence type="ECO:0008006" key="4">
    <source>
        <dbReference type="Google" id="ProtNLM"/>
    </source>
</evidence>
<accession>A0AAD8AB87</accession>
<evidence type="ECO:0000256" key="1">
    <source>
        <dbReference type="SAM" id="MobiDB-lite"/>
    </source>
</evidence>
<sequence>IYLQNLDFQDLHTYPVLRRCSEAGSLSPWSLNGALSDFPQNGQDRDVQNHDGTPYSDNSMVDDLVAKILDDDGFVVGSGPNDYMAGLTVKRDSDIFSLYNGHSVLGSRWSDQFQNGMNGNSFNLGNMDGLGPLEGLKMPDFSPSQIGIGKDYLSSNSDYPCLNLGPMEHSDFDVLNLATMQGQCPGSGPVPPPPHPQTRPLQPDSFAEQLRLCAQQQSNQQGFSPTGMVKDFSSEPNFLSGSPLSLYSSSSASQQSSQGLPNAGGIMYGQGLPNDQQMYNYVQMLSNTSKLSLSSSSSTEALNNVTGYPVPNQGQVSSLDRLKKDTNKSCPFPTNLLQLANGYGGISKPEVSPNNSSSICDGSLNNLDQQLNMSLMKLNTSQKSSLPSVSSSKESCPSIAPISCSCSSSLQSPPVYSPIGFPRNLSSRNSNHNQQTFSSSLGKGETGNFGYVGGNGMRFGSSNGMERNGGNSFPLNHNNNNNNELGGKPLQGLGGVSRLNPRPNLHMPYGPPADMMPFYDVAGMFPFPPHMYGFRSVRRSGPSSELHLRLEECYDQFKNLEKERKKTEAELARHNPGKKVSSANNIPVPRLPPNPSRVDRLIVDQLREHARVITLIAKMERLRGEPVNPQIHVSMEAWLDAIKKVQARRRDEIVNSTNRHHNIVAGIQTPRIQEDKDILALAASIQELSAGSRKARTGMWCALVVTLLMHEQDEENKETTVEAGNKMASGTTSSDAATVVTSTTATTTAATTLTTTAVAK</sequence>
<organism evidence="2 3">
    <name type="scientific">Diploptera punctata</name>
    <name type="common">Pacific beetle cockroach</name>
    <dbReference type="NCBI Taxonomy" id="6984"/>
    <lineage>
        <taxon>Eukaryota</taxon>
        <taxon>Metazoa</taxon>
        <taxon>Ecdysozoa</taxon>
        <taxon>Arthropoda</taxon>
        <taxon>Hexapoda</taxon>
        <taxon>Insecta</taxon>
        <taxon>Pterygota</taxon>
        <taxon>Neoptera</taxon>
        <taxon>Polyneoptera</taxon>
        <taxon>Dictyoptera</taxon>
        <taxon>Blattodea</taxon>
        <taxon>Blaberoidea</taxon>
        <taxon>Blaberidae</taxon>
        <taxon>Diplopterinae</taxon>
        <taxon>Diploptera</taxon>
    </lineage>
</organism>